<dbReference type="InterPro" id="IPR007863">
    <property type="entry name" value="Peptidase_M16_C"/>
</dbReference>
<accession>A0AAW9QQM4</accession>
<dbReference type="InterPro" id="IPR011249">
    <property type="entry name" value="Metalloenz_LuxS/M16"/>
</dbReference>
<dbReference type="InterPro" id="IPR011765">
    <property type="entry name" value="Pept_M16_N"/>
</dbReference>
<protein>
    <submittedName>
        <fullName evidence="5">Pitrilysin family protein</fullName>
    </submittedName>
</protein>
<gene>
    <name evidence="5" type="ORF">V0288_00450</name>
</gene>
<dbReference type="PANTHER" id="PTHR11851">
    <property type="entry name" value="METALLOPROTEASE"/>
    <property type="match status" value="1"/>
</dbReference>
<name>A0AAW9QQM4_9CHRO</name>
<dbReference type="PROSITE" id="PS00143">
    <property type="entry name" value="INSULINASE"/>
    <property type="match status" value="1"/>
</dbReference>
<dbReference type="GO" id="GO:0004222">
    <property type="term" value="F:metalloendopeptidase activity"/>
    <property type="evidence" value="ECO:0007669"/>
    <property type="project" value="InterPro"/>
</dbReference>
<dbReference type="Pfam" id="PF00675">
    <property type="entry name" value="Peptidase_M16"/>
    <property type="match status" value="1"/>
</dbReference>
<comment type="caution">
    <text evidence="5">The sequence shown here is derived from an EMBL/GenBank/DDBJ whole genome shotgun (WGS) entry which is preliminary data.</text>
</comment>
<evidence type="ECO:0000256" key="1">
    <source>
        <dbReference type="ARBA" id="ARBA00007261"/>
    </source>
</evidence>
<dbReference type="GO" id="GO:0006508">
    <property type="term" value="P:proteolysis"/>
    <property type="evidence" value="ECO:0007669"/>
    <property type="project" value="InterPro"/>
</dbReference>
<dbReference type="InterPro" id="IPR001431">
    <property type="entry name" value="Pept_M16_Zn_BS"/>
</dbReference>
<feature type="domain" description="Peptidase M16 C-terminal" evidence="4">
    <location>
        <begin position="176"/>
        <end position="360"/>
    </location>
</feature>
<dbReference type="SUPFAM" id="SSF63411">
    <property type="entry name" value="LuxS/MPP-like metallohydrolase"/>
    <property type="match status" value="2"/>
</dbReference>
<evidence type="ECO:0000256" key="2">
    <source>
        <dbReference type="RuleBase" id="RU004447"/>
    </source>
</evidence>
<dbReference type="RefSeq" id="WP_332863025.1">
    <property type="nucleotide sequence ID" value="NZ_JBAFSM010000001.1"/>
</dbReference>
<dbReference type="Gene3D" id="3.30.830.10">
    <property type="entry name" value="Metalloenzyme, LuxS/M16 peptidase-like"/>
    <property type="match status" value="2"/>
</dbReference>
<dbReference type="InterPro" id="IPR050361">
    <property type="entry name" value="MPP/UQCRC_Complex"/>
</dbReference>
<evidence type="ECO:0000313" key="6">
    <source>
        <dbReference type="Proteomes" id="UP001328733"/>
    </source>
</evidence>
<dbReference type="GO" id="GO:0046872">
    <property type="term" value="F:metal ion binding"/>
    <property type="evidence" value="ECO:0007669"/>
    <property type="project" value="InterPro"/>
</dbReference>
<evidence type="ECO:0000259" key="3">
    <source>
        <dbReference type="Pfam" id="PF00675"/>
    </source>
</evidence>
<comment type="similarity">
    <text evidence="1 2">Belongs to the peptidase M16 family.</text>
</comment>
<feature type="domain" description="Peptidase M16 N-terminal" evidence="3">
    <location>
        <begin position="27"/>
        <end position="170"/>
    </location>
</feature>
<sequence length="429" mass="48391">MTATLLPPSPPNAPTVHRLSNGLTIIAEQMPVEAVNLNLWLKVGSALETDAINGMAHFLEHMVFKGTDRLGSGEFERAIESRGAVTNAATSQEYTHYYITAAPKDFARLAPLQLEVVLAPLIPDEAFERERYVILEEIRRSNDNPRRRTYYRTMETCFHSLPYRRPVLGPSEVIENLTPGQMRDFHGAWYRPEWMTAVVVGNLPAEESIEIVARSLESLPVPPNPATDAHPLTELHPETPFSEIVRLEYEDADLQQARMVMFWKVPGLRHLEETYALDVLAVILGQGKVSRLFQSLREERGLVSQIGASNTSHGVQGMFSISAQLPAENVAIVEREILDHIRRIQEDSVTIGELNRVRTQVANRFIFGNERPSDRANLYGYYHSQLGDLAPAFHYPETIRSLERDDIRTAARQYLDTDAYGIVVVRPGK</sequence>
<reference evidence="5 6" key="1">
    <citation type="submission" date="2024-01" db="EMBL/GenBank/DDBJ databases">
        <title>Genomic insights into the taxonomy and metabolism of the cyanobacterium Pannus brasiliensis CCIBt3594.</title>
        <authorList>
            <person name="Machado M."/>
            <person name="Botero N.B."/>
            <person name="Andreote A.P.D."/>
            <person name="Feitosa A.M.T."/>
            <person name="Popin R."/>
            <person name="Sivonen K."/>
            <person name="Fiore M.F."/>
        </authorList>
    </citation>
    <scope>NUCLEOTIDE SEQUENCE [LARGE SCALE GENOMIC DNA]</scope>
    <source>
        <strain evidence="5 6">CCIBt3594</strain>
    </source>
</reference>
<organism evidence="5 6">
    <name type="scientific">Pannus brasiliensis CCIBt3594</name>
    <dbReference type="NCBI Taxonomy" id="1427578"/>
    <lineage>
        <taxon>Bacteria</taxon>
        <taxon>Bacillati</taxon>
        <taxon>Cyanobacteriota</taxon>
        <taxon>Cyanophyceae</taxon>
        <taxon>Oscillatoriophycideae</taxon>
        <taxon>Chroococcales</taxon>
        <taxon>Microcystaceae</taxon>
        <taxon>Pannus</taxon>
    </lineage>
</organism>
<proteinExistence type="inferred from homology"/>
<dbReference type="EMBL" id="JBAFSM010000001">
    <property type="protein sequence ID" value="MEG3435576.1"/>
    <property type="molecule type" value="Genomic_DNA"/>
</dbReference>
<evidence type="ECO:0000313" key="5">
    <source>
        <dbReference type="EMBL" id="MEG3435576.1"/>
    </source>
</evidence>
<dbReference type="Proteomes" id="UP001328733">
    <property type="component" value="Unassembled WGS sequence"/>
</dbReference>
<keyword evidence="6" id="KW-1185">Reference proteome</keyword>
<dbReference type="PANTHER" id="PTHR11851:SF49">
    <property type="entry name" value="MITOCHONDRIAL-PROCESSING PEPTIDASE SUBUNIT ALPHA"/>
    <property type="match status" value="1"/>
</dbReference>
<dbReference type="AlphaFoldDB" id="A0AAW9QQM4"/>
<evidence type="ECO:0000259" key="4">
    <source>
        <dbReference type="Pfam" id="PF05193"/>
    </source>
</evidence>
<dbReference type="Pfam" id="PF05193">
    <property type="entry name" value="Peptidase_M16_C"/>
    <property type="match status" value="1"/>
</dbReference>